<name>A0ABT7AEY7_9HYPH</name>
<keyword evidence="2" id="KW-0472">Membrane</keyword>
<evidence type="ECO:0000256" key="1">
    <source>
        <dbReference type="SAM" id="MobiDB-lite"/>
    </source>
</evidence>
<keyword evidence="2" id="KW-0812">Transmembrane</keyword>
<comment type="caution">
    <text evidence="3">The sequence shown here is derived from an EMBL/GenBank/DDBJ whole genome shotgun (WGS) entry which is preliminary data.</text>
</comment>
<feature type="transmembrane region" description="Helical" evidence="2">
    <location>
        <begin position="153"/>
        <end position="172"/>
    </location>
</feature>
<evidence type="ECO:0000256" key="2">
    <source>
        <dbReference type="SAM" id="Phobius"/>
    </source>
</evidence>
<feature type="transmembrane region" description="Helical" evidence="2">
    <location>
        <begin position="111"/>
        <end position="133"/>
    </location>
</feature>
<feature type="compositionally biased region" description="Basic and acidic residues" evidence="1">
    <location>
        <begin position="275"/>
        <end position="292"/>
    </location>
</feature>
<keyword evidence="4" id="KW-1185">Reference proteome</keyword>
<dbReference type="EMBL" id="JASJEV010000003">
    <property type="protein sequence ID" value="MDJ1157913.1"/>
    <property type="molecule type" value="Genomic_DNA"/>
</dbReference>
<organism evidence="3 4">
    <name type="scientific">Chelatococcus albus</name>
    <dbReference type="NCBI Taxonomy" id="3047466"/>
    <lineage>
        <taxon>Bacteria</taxon>
        <taxon>Pseudomonadati</taxon>
        <taxon>Pseudomonadota</taxon>
        <taxon>Alphaproteobacteria</taxon>
        <taxon>Hyphomicrobiales</taxon>
        <taxon>Chelatococcaceae</taxon>
        <taxon>Chelatococcus</taxon>
    </lineage>
</organism>
<feature type="region of interest" description="Disordered" evidence="1">
    <location>
        <begin position="237"/>
        <end position="292"/>
    </location>
</feature>
<evidence type="ECO:0000313" key="4">
    <source>
        <dbReference type="Proteomes" id="UP001321492"/>
    </source>
</evidence>
<accession>A0ABT7AEY7</accession>
<protein>
    <submittedName>
        <fullName evidence="3">Uncharacterized protein</fullName>
    </submittedName>
</protein>
<dbReference type="RefSeq" id="WP_283739904.1">
    <property type="nucleotide sequence ID" value="NZ_JASJEV010000003.1"/>
</dbReference>
<keyword evidence="2" id="KW-1133">Transmembrane helix</keyword>
<proteinExistence type="predicted"/>
<reference evidence="3 4" key="1">
    <citation type="submission" date="2023-05" db="EMBL/GenBank/DDBJ databases">
        <title>Chelatococcus sp. nov., a moderately thermophilic bacterium isolated from hot spring microbial mat.</title>
        <authorList>
            <person name="Hu C.-J."/>
            <person name="Li W.-J."/>
        </authorList>
    </citation>
    <scope>NUCLEOTIDE SEQUENCE [LARGE SCALE GENOMIC DNA]</scope>
    <source>
        <strain evidence="3 4">SYSU G07232</strain>
    </source>
</reference>
<gene>
    <name evidence="3" type="ORF">QNA08_06660</name>
</gene>
<evidence type="ECO:0000313" key="3">
    <source>
        <dbReference type="EMBL" id="MDJ1157913.1"/>
    </source>
</evidence>
<feature type="transmembrane region" description="Helical" evidence="2">
    <location>
        <begin position="34"/>
        <end position="56"/>
    </location>
</feature>
<sequence>MLLLLIVCAGLYAWLLHATDTPGRDPVNGVGVFTGLVAAIATAAVAGGLLGFLFALPQRLMHEETESAAAGATGDMSEGAKAPIDGGGPQGPASRAGRATRPRRIGADLQALSAWLMRSVICLCLIQVALIYIRYAETAAEVARRVTGGTARGGTVLVLLSLGALVCGFLLVHRSARQDPSRALRLAETTALPAPVPPDVQGEPAPANLVDLARARSDGRRAALRIVVLEDRAAGLPAGAGQAPRMPGASGSAWEHDGGRDLLSSPPVATTSKPGDLDDPFRPLDRRRRDNLREAKAILASLRR</sequence>
<dbReference type="Proteomes" id="UP001321492">
    <property type="component" value="Unassembled WGS sequence"/>
</dbReference>
<feature type="region of interest" description="Disordered" evidence="1">
    <location>
        <begin position="67"/>
        <end position="100"/>
    </location>
</feature>